<comment type="subcellular location">
    <subcellularLocation>
        <location evidence="1">Membrane</location>
        <topology evidence="1">Multi-pass membrane protein</topology>
    </subcellularLocation>
</comment>
<dbReference type="PANTHER" id="PTHR23505:SF52">
    <property type="entry name" value="MAJOR FACILITATOR SUPERFAMILY PROTEIN"/>
    <property type="match status" value="1"/>
</dbReference>
<comment type="similarity">
    <text evidence="6">Belongs to the major facilitator superfamily. Spinster (TC 2.A.1.49) family.</text>
</comment>
<dbReference type="InterPro" id="IPR036259">
    <property type="entry name" value="MFS_trans_sf"/>
</dbReference>
<dbReference type="SUPFAM" id="SSF103473">
    <property type="entry name" value="MFS general substrate transporter"/>
    <property type="match status" value="1"/>
</dbReference>
<feature type="transmembrane region" description="Helical" evidence="7">
    <location>
        <begin position="144"/>
        <end position="165"/>
    </location>
</feature>
<proteinExistence type="inferred from homology"/>
<evidence type="ECO:0000256" key="6">
    <source>
        <dbReference type="ARBA" id="ARBA00024338"/>
    </source>
</evidence>
<sequence>MVRSCRYSALSVTFSLRPTQLTMFNTASLLASSLFSPLAGVLGDRYHRGIIIAIGTLVWSAASALFGLSLTFSQAVAWIAISGVGTALVSPASSSILADMFPESSRGTAFGILFFISNVGSMAGGAWAINAANKDYGQLAGWRLTFFISAGLGLVTALFAFPGIWEPRRNAAAAGPAAVHDHVPAAARWHRPKWAEANKAALRIACDCWQVVRVPSFLVLLVEHVTDLTSGAGGFAVQYNQFLGFSDAGTSAIVLACGFGGAVGLILGGISGDLLARRFPIAARPLSNQISIALVMPLIYVGYKVMPGCSKYATGVSGTMDYLLWKYALLNFVLGALQSWCAANNSTIYAEVIPPQRRSLAYALDLCISGIVNACTIPVAGLAVERYGGHTATAAATAGGTGDDGSAPAPAVPPSDNLANARAIEDGLLLVILVSFGIKLFVYAMLYWTMPRDRLLEEEEEGAAPLPPLAPAPSAVELLRASSTQTGLLAALPTCPGLPPPPCSSKATAGNDVVASSC</sequence>
<evidence type="ECO:0000256" key="3">
    <source>
        <dbReference type="ARBA" id="ARBA00022692"/>
    </source>
</evidence>
<keyword evidence="3 7" id="KW-0812">Transmembrane</keyword>
<evidence type="ECO:0000259" key="8">
    <source>
        <dbReference type="PROSITE" id="PS50850"/>
    </source>
</evidence>
<feature type="transmembrane region" description="Helical" evidence="7">
    <location>
        <begin position="21"/>
        <end position="43"/>
    </location>
</feature>
<organism evidence="9 10">
    <name type="scientific">Elliptochloris bilobata</name>
    <dbReference type="NCBI Taxonomy" id="381761"/>
    <lineage>
        <taxon>Eukaryota</taxon>
        <taxon>Viridiplantae</taxon>
        <taxon>Chlorophyta</taxon>
        <taxon>core chlorophytes</taxon>
        <taxon>Trebouxiophyceae</taxon>
        <taxon>Trebouxiophyceae incertae sedis</taxon>
        <taxon>Elliptochloris clade</taxon>
        <taxon>Elliptochloris</taxon>
    </lineage>
</organism>
<feature type="transmembrane region" description="Helical" evidence="7">
    <location>
        <begin position="323"/>
        <end position="341"/>
    </location>
</feature>
<dbReference type="InterPro" id="IPR011701">
    <property type="entry name" value="MFS"/>
</dbReference>
<feature type="transmembrane region" description="Helical" evidence="7">
    <location>
        <begin position="427"/>
        <end position="448"/>
    </location>
</feature>
<keyword evidence="10" id="KW-1185">Reference proteome</keyword>
<dbReference type="Proteomes" id="UP001445335">
    <property type="component" value="Unassembled WGS sequence"/>
</dbReference>
<dbReference type="GO" id="GO:0016020">
    <property type="term" value="C:membrane"/>
    <property type="evidence" value="ECO:0007669"/>
    <property type="project" value="UniProtKB-SubCell"/>
</dbReference>
<evidence type="ECO:0000256" key="5">
    <source>
        <dbReference type="ARBA" id="ARBA00023136"/>
    </source>
</evidence>
<dbReference type="InterPro" id="IPR020846">
    <property type="entry name" value="MFS_dom"/>
</dbReference>
<evidence type="ECO:0000256" key="1">
    <source>
        <dbReference type="ARBA" id="ARBA00004141"/>
    </source>
</evidence>
<evidence type="ECO:0000313" key="10">
    <source>
        <dbReference type="Proteomes" id="UP001445335"/>
    </source>
</evidence>
<evidence type="ECO:0000256" key="2">
    <source>
        <dbReference type="ARBA" id="ARBA00022448"/>
    </source>
</evidence>
<keyword evidence="2" id="KW-0813">Transport</keyword>
<evidence type="ECO:0000313" key="9">
    <source>
        <dbReference type="EMBL" id="KAK9843533.1"/>
    </source>
</evidence>
<reference evidence="9 10" key="1">
    <citation type="journal article" date="2024" name="Nat. Commun.">
        <title>Phylogenomics reveals the evolutionary origins of lichenization in chlorophyte algae.</title>
        <authorList>
            <person name="Puginier C."/>
            <person name="Libourel C."/>
            <person name="Otte J."/>
            <person name="Skaloud P."/>
            <person name="Haon M."/>
            <person name="Grisel S."/>
            <person name="Petersen M."/>
            <person name="Berrin J.G."/>
            <person name="Delaux P.M."/>
            <person name="Dal Grande F."/>
            <person name="Keller J."/>
        </authorList>
    </citation>
    <scope>NUCLEOTIDE SEQUENCE [LARGE SCALE GENOMIC DNA]</scope>
    <source>
        <strain evidence="9 10">SAG 245.80</strain>
    </source>
</reference>
<dbReference type="PANTHER" id="PTHR23505">
    <property type="entry name" value="SPINSTER"/>
    <property type="match status" value="1"/>
</dbReference>
<dbReference type="EMBL" id="JALJOU010000006">
    <property type="protein sequence ID" value="KAK9843533.1"/>
    <property type="molecule type" value="Genomic_DNA"/>
</dbReference>
<gene>
    <name evidence="9" type="ORF">WJX81_007741</name>
</gene>
<keyword evidence="5 7" id="KW-0472">Membrane</keyword>
<feature type="transmembrane region" description="Helical" evidence="7">
    <location>
        <begin position="252"/>
        <end position="274"/>
    </location>
</feature>
<feature type="transmembrane region" description="Helical" evidence="7">
    <location>
        <begin position="49"/>
        <end position="68"/>
    </location>
</feature>
<feature type="transmembrane region" description="Helical" evidence="7">
    <location>
        <begin position="75"/>
        <end position="97"/>
    </location>
</feature>
<comment type="caution">
    <text evidence="9">The sequence shown here is derived from an EMBL/GenBank/DDBJ whole genome shotgun (WGS) entry which is preliminary data.</text>
</comment>
<dbReference type="Pfam" id="PF07690">
    <property type="entry name" value="MFS_1"/>
    <property type="match status" value="1"/>
</dbReference>
<evidence type="ECO:0000256" key="7">
    <source>
        <dbReference type="SAM" id="Phobius"/>
    </source>
</evidence>
<dbReference type="InterPro" id="IPR044770">
    <property type="entry name" value="MFS_spinster-like"/>
</dbReference>
<dbReference type="PROSITE" id="PS50850">
    <property type="entry name" value="MFS"/>
    <property type="match status" value="1"/>
</dbReference>
<name>A0AAW1SBE1_9CHLO</name>
<protein>
    <recommendedName>
        <fullName evidence="8">Major facilitator superfamily (MFS) profile domain-containing protein</fullName>
    </recommendedName>
</protein>
<evidence type="ECO:0000256" key="4">
    <source>
        <dbReference type="ARBA" id="ARBA00022989"/>
    </source>
</evidence>
<dbReference type="GO" id="GO:0022857">
    <property type="term" value="F:transmembrane transporter activity"/>
    <property type="evidence" value="ECO:0007669"/>
    <property type="project" value="InterPro"/>
</dbReference>
<accession>A0AAW1SBE1</accession>
<dbReference type="AlphaFoldDB" id="A0AAW1SBE1"/>
<feature type="transmembrane region" description="Helical" evidence="7">
    <location>
        <begin position="286"/>
        <end position="303"/>
    </location>
</feature>
<feature type="transmembrane region" description="Helical" evidence="7">
    <location>
        <begin position="109"/>
        <end position="132"/>
    </location>
</feature>
<dbReference type="Gene3D" id="1.20.1250.20">
    <property type="entry name" value="MFS general substrate transporter like domains"/>
    <property type="match status" value="1"/>
</dbReference>
<feature type="transmembrane region" description="Helical" evidence="7">
    <location>
        <begin position="362"/>
        <end position="384"/>
    </location>
</feature>
<feature type="domain" description="Major facilitator superfamily (MFS) profile" evidence="8">
    <location>
        <begin position="1"/>
        <end position="454"/>
    </location>
</feature>
<keyword evidence="4 7" id="KW-1133">Transmembrane helix</keyword>